<dbReference type="SUPFAM" id="SSF54373">
    <property type="entry name" value="FAD-linked reductases, C-terminal domain"/>
    <property type="match status" value="1"/>
</dbReference>
<comment type="similarity">
    <text evidence="1">Belongs to the paxM FAD-dependent monooxygenase family.</text>
</comment>
<dbReference type="PANTHER" id="PTHR13789:SF147">
    <property type="entry name" value="PUTATIVE (AFU_ORTHOLOGUE AFUA_2G01950)-RELATED"/>
    <property type="match status" value="1"/>
</dbReference>
<dbReference type="PANTHER" id="PTHR13789">
    <property type="entry name" value="MONOOXYGENASE"/>
    <property type="match status" value="1"/>
</dbReference>
<accession>A0A1L7XJK0</accession>
<dbReference type="GO" id="GO:0071949">
    <property type="term" value="F:FAD binding"/>
    <property type="evidence" value="ECO:0007669"/>
    <property type="project" value="InterPro"/>
</dbReference>
<keyword evidence="5" id="KW-0503">Monooxygenase</keyword>
<evidence type="ECO:0000313" key="8">
    <source>
        <dbReference type="Proteomes" id="UP000184330"/>
    </source>
</evidence>
<keyword evidence="8" id="KW-1185">Reference proteome</keyword>
<dbReference type="STRING" id="576137.A0A1L7XJK0"/>
<dbReference type="InterPro" id="IPR050493">
    <property type="entry name" value="FAD-dep_Monooxygenase_BioMet"/>
</dbReference>
<proteinExistence type="inferred from homology"/>
<keyword evidence="2" id="KW-0285">Flavoprotein</keyword>
<feature type="domain" description="FAD-binding" evidence="6">
    <location>
        <begin position="37"/>
        <end position="268"/>
    </location>
</feature>
<organism evidence="7 8">
    <name type="scientific">Phialocephala subalpina</name>
    <dbReference type="NCBI Taxonomy" id="576137"/>
    <lineage>
        <taxon>Eukaryota</taxon>
        <taxon>Fungi</taxon>
        <taxon>Dikarya</taxon>
        <taxon>Ascomycota</taxon>
        <taxon>Pezizomycotina</taxon>
        <taxon>Leotiomycetes</taxon>
        <taxon>Helotiales</taxon>
        <taxon>Mollisiaceae</taxon>
        <taxon>Phialocephala</taxon>
        <taxon>Phialocephala fortinii species complex</taxon>
    </lineage>
</organism>
<reference evidence="7 8" key="1">
    <citation type="submission" date="2016-03" db="EMBL/GenBank/DDBJ databases">
        <authorList>
            <person name="Ploux O."/>
        </authorList>
    </citation>
    <scope>NUCLEOTIDE SEQUENCE [LARGE SCALE GENOMIC DNA]</scope>
    <source>
        <strain evidence="7 8">UAMH 11012</strain>
    </source>
</reference>
<evidence type="ECO:0000256" key="2">
    <source>
        <dbReference type="ARBA" id="ARBA00022630"/>
    </source>
</evidence>
<sequence>MKRVVFLKYDDGTILSDQQYNDAEERLGAPLWRLHRADLHDVLLAKARELGVEITMGAKVKSFDWQAPSASLEGGEAVRADVILAADGQLPVACASRDARKIGGTTLQWKLSIQNANSSFCVRERPKGLRRFSTSRPKRVACGEVGEGCHVLLYPIRQGEYLNVVATQPANHTKGPKYVVSTDPKKFLDRYKNWDSTLVGVLERLPKDNLLEWKLCDLEPMETWLFPGRKIALLGDASHAMLPSAAQGASMGIEDCSAIAELLARAEHRDQIPQVLKAFRT</sequence>
<evidence type="ECO:0000256" key="4">
    <source>
        <dbReference type="ARBA" id="ARBA00023002"/>
    </source>
</evidence>
<keyword evidence="4" id="KW-0560">Oxidoreductase</keyword>
<dbReference type="Gene3D" id="3.50.50.60">
    <property type="entry name" value="FAD/NAD(P)-binding domain"/>
    <property type="match status" value="1"/>
</dbReference>
<dbReference type="GO" id="GO:0004497">
    <property type="term" value="F:monooxygenase activity"/>
    <property type="evidence" value="ECO:0007669"/>
    <property type="project" value="UniProtKB-KW"/>
</dbReference>
<dbReference type="OrthoDB" id="16820at2759"/>
<dbReference type="InterPro" id="IPR036188">
    <property type="entry name" value="FAD/NAD-bd_sf"/>
</dbReference>
<dbReference type="AlphaFoldDB" id="A0A1L7XJK0"/>
<evidence type="ECO:0000256" key="3">
    <source>
        <dbReference type="ARBA" id="ARBA00022827"/>
    </source>
</evidence>
<dbReference type="SUPFAM" id="SSF51905">
    <property type="entry name" value="FAD/NAD(P)-binding domain"/>
    <property type="match status" value="1"/>
</dbReference>
<evidence type="ECO:0000256" key="5">
    <source>
        <dbReference type="ARBA" id="ARBA00023033"/>
    </source>
</evidence>
<evidence type="ECO:0000313" key="7">
    <source>
        <dbReference type="EMBL" id="CZR65127.1"/>
    </source>
</evidence>
<keyword evidence="3" id="KW-0274">FAD</keyword>
<dbReference type="InterPro" id="IPR002938">
    <property type="entry name" value="FAD-bd"/>
</dbReference>
<dbReference type="EMBL" id="FJOG01000029">
    <property type="protein sequence ID" value="CZR65127.1"/>
    <property type="molecule type" value="Genomic_DNA"/>
</dbReference>
<evidence type="ECO:0000256" key="1">
    <source>
        <dbReference type="ARBA" id="ARBA00007992"/>
    </source>
</evidence>
<name>A0A1L7XJK0_9HELO</name>
<dbReference type="Pfam" id="PF01494">
    <property type="entry name" value="FAD_binding_3"/>
    <property type="match status" value="1"/>
</dbReference>
<gene>
    <name evidence="7" type="ORF">PAC_15027</name>
</gene>
<evidence type="ECO:0000259" key="6">
    <source>
        <dbReference type="Pfam" id="PF01494"/>
    </source>
</evidence>
<dbReference type="Proteomes" id="UP000184330">
    <property type="component" value="Unassembled WGS sequence"/>
</dbReference>
<protein>
    <recommendedName>
        <fullName evidence="6">FAD-binding domain-containing protein</fullName>
    </recommendedName>
</protein>